<comment type="caution">
    <text evidence="1">The sequence shown here is derived from an EMBL/GenBank/DDBJ whole genome shotgun (WGS) entry which is preliminary data.</text>
</comment>
<accession>A0A9N7NGT2</accession>
<proteinExistence type="predicted"/>
<evidence type="ECO:0000313" key="2">
    <source>
        <dbReference type="Proteomes" id="UP001153555"/>
    </source>
</evidence>
<organism evidence="1 2">
    <name type="scientific">Striga hermonthica</name>
    <name type="common">Purple witchweed</name>
    <name type="synonym">Buchnera hermonthica</name>
    <dbReference type="NCBI Taxonomy" id="68872"/>
    <lineage>
        <taxon>Eukaryota</taxon>
        <taxon>Viridiplantae</taxon>
        <taxon>Streptophyta</taxon>
        <taxon>Embryophyta</taxon>
        <taxon>Tracheophyta</taxon>
        <taxon>Spermatophyta</taxon>
        <taxon>Magnoliopsida</taxon>
        <taxon>eudicotyledons</taxon>
        <taxon>Gunneridae</taxon>
        <taxon>Pentapetalae</taxon>
        <taxon>asterids</taxon>
        <taxon>lamiids</taxon>
        <taxon>Lamiales</taxon>
        <taxon>Orobanchaceae</taxon>
        <taxon>Buchnereae</taxon>
        <taxon>Striga</taxon>
    </lineage>
</organism>
<dbReference type="Proteomes" id="UP001153555">
    <property type="component" value="Unassembled WGS sequence"/>
</dbReference>
<name>A0A9N7NGT2_STRHE</name>
<gene>
    <name evidence="1" type="ORF">SHERM_29317</name>
</gene>
<dbReference type="EMBL" id="CACSLK010027842">
    <property type="protein sequence ID" value="CAA0834061.1"/>
    <property type="molecule type" value="Genomic_DNA"/>
</dbReference>
<dbReference type="AlphaFoldDB" id="A0A9N7NGT2"/>
<evidence type="ECO:0000313" key="1">
    <source>
        <dbReference type="EMBL" id="CAA0834061.1"/>
    </source>
</evidence>
<keyword evidence="2" id="KW-1185">Reference proteome</keyword>
<reference evidence="1" key="1">
    <citation type="submission" date="2019-12" db="EMBL/GenBank/DDBJ databases">
        <authorList>
            <person name="Scholes J."/>
        </authorList>
    </citation>
    <scope>NUCLEOTIDE SEQUENCE</scope>
</reference>
<dbReference type="OrthoDB" id="646178at2759"/>
<protein>
    <submittedName>
        <fullName evidence="1">Uncharacterized protein</fullName>
    </submittedName>
</protein>
<sequence>MEDATVKFLLENLKQLLVTNADLISSAKIQVEWLNKDLRLFNTSIKDSTIEWQKGIHLWELVRQIRDFIPPATITLEVIGVSFLRCRHIVSSRPPSCSLQPRRRLTPMCHGLTGQRLLLMNSGTDKFSYRINWSRRNWPLSTFMRLTA</sequence>